<evidence type="ECO:0000256" key="1">
    <source>
        <dbReference type="PROSITE-ProRule" id="PRU01282"/>
    </source>
</evidence>
<organism evidence="2">
    <name type="scientific">Deinococcus sonorensis KR-87</name>
    <dbReference type="NCBI Taxonomy" id="694439"/>
    <lineage>
        <taxon>Bacteria</taxon>
        <taxon>Thermotogati</taxon>
        <taxon>Deinococcota</taxon>
        <taxon>Deinococci</taxon>
        <taxon>Deinococcales</taxon>
        <taxon>Deinococcaceae</taxon>
        <taxon>Deinococcus</taxon>
    </lineage>
</organism>
<dbReference type="InterPro" id="IPR006660">
    <property type="entry name" value="Arsenate_reductase-like"/>
</dbReference>
<sequence length="122" mass="13765">MTKAAPPQVQMFGLKKSSATRAAERFYKERRVKVIFVDLASRPIARGELNRFVQRFGLTALLDLEGKTYERLGLAYLRISEEGLIERVIQHPELLRLPLIRAGKVLTVGEDPAGWATTLDQT</sequence>
<dbReference type="PANTHER" id="PTHR30041">
    <property type="entry name" value="ARSENATE REDUCTASE"/>
    <property type="match status" value="1"/>
</dbReference>
<dbReference type="PANTHER" id="PTHR30041:SF8">
    <property type="entry name" value="PROTEIN YFFB"/>
    <property type="match status" value="1"/>
</dbReference>
<dbReference type="Pfam" id="PF03960">
    <property type="entry name" value="ArsC"/>
    <property type="match status" value="1"/>
</dbReference>
<reference evidence="2" key="1">
    <citation type="submission" date="2024-06" db="EMBL/GenBank/DDBJ databases">
        <title>Draft Genome Sequence of Deinococcus sonorensis Type Strain KR-87, a Biofilm Producing Representative of the Genus Deinococcus.</title>
        <authorList>
            <person name="Boren L.S."/>
            <person name="Grosso R.A."/>
            <person name="Hugenberg-Cox A.N."/>
            <person name="Hill J.T.E."/>
            <person name="Albert C.M."/>
            <person name="Tuohy J.M."/>
        </authorList>
    </citation>
    <scope>NUCLEOTIDE SEQUENCE</scope>
    <source>
        <strain evidence="2">KR-87</strain>
    </source>
</reference>
<dbReference type="InterPro" id="IPR036249">
    <property type="entry name" value="Thioredoxin-like_sf"/>
</dbReference>
<dbReference type="EMBL" id="CP158299">
    <property type="protein sequence ID" value="XBV85386.1"/>
    <property type="molecule type" value="Genomic_DNA"/>
</dbReference>
<accession>A0AAU7UAH3</accession>
<gene>
    <name evidence="2" type="ORF">ABOD76_18410</name>
</gene>
<protein>
    <submittedName>
        <fullName evidence="2">ArsC/Spx/MgsR family protein</fullName>
    </submittedName>
</protein>
<dbReference type="SUPFAM" id="SSF52833">
    <property type="entry name" value="Thioredoxin-like"/>
    <property type="match status" value="1"/>
</dbReference>
<dbReference type="KEGG" id="dsc:ABOD76_18410"/>
<dbReference type="RefSeq" id="WP_350243423.1">
    <property type="nucleotide sequence ID" value="NZ_CP158299.1"/>
</dbReference>
<dbReference type="AlphaFoldDB" id="A0AAU7UAH3"/>
<name>A0AAU7UAH3_9DEIO</name>
<dbReference type="Gene3D" id="3.40.30.10">
    <property type="entry name" value="Glutaredoxin"/>
    <property type="match status" value="1"/>
</dbReference>
<dbReference type="PROSITE" id="PS51353">
    <property type="entry name" value="ARSC"/>
    <property type="match status" value="1"/>
</dbReference>
<comment type="similarity">
    <text evidence="1">Belongs to the ArsC family.</text>
</comment>
<evidence type="ECO:0000313" key="2">
    <source>
        <dbReference type="EMBL" id="XBV85386.1"/>
    </source>
</evidence>
<proteinExistence type="inferred from homology"/>